<dbReference type="RefSeq" id="WP_111148049.1">
    <property type="nucleotide sequence ID" value="NZ_QKRB01000053.1"/>
</dbReference>
<dbReference type="Proteomes" id="UP000249522">
    <property type="component" value="Unassembled WGS sequence"/>
</dbReference>
<dbReference type="PANTHER" id="PTHR43475">
    <property type="entry name" value="METHYLTHIORIBOSE-1-PHOSPHATE ISOMERASE"/>
    <property type="match status" value="1"/>
</dbReference>
<comment type="pathway">
    <text evidence="5">Amino-acid biosynthesis; L-methionine biosynthesis via salvage pathway; L-methionine from S-methyl-5-thio-alpha-D-ribose 1-phosphate: step 1/6.</text>
</comment>
<organism evidence="6 7">
    <name type="scientific">Paenibacillus sambharensis</name>
    <dbReference type="NCBI Taxonomy" id="1803190"/>
    <lineage>
        <taxon>Bacteria</taxon>
        <taxon>Bacillati</taxon>
        <taxon>Bacillota</taxon>
        <taxon>Bacilli</taxon>
        <taxon>Bacillales</taxon>
        <taxon>Paenibacillaceae</taxon>
        <taxon>Paenibacillus</taxon>
    </lineage>
</organism>
<dbReference type="InterPro" id="IPR042529">
    <property type="entry name" value="IF_2B-like_C"/>
</dbReference>
<dbReference type="GO" id="GO:0019509">
    <property type="term" value="P:L-methionine salvage from methylthioadenosine"/>
    <property type="evidence" value="ECO:0007669"/>
    <property type="project" value="UniProtKB-UniRule"/>
</dbReference>
<dbReference type="HAMAP" id="MF_01678">
    <property type="entry name" value="Salvage_MtnA"/>
    <property type="match status" value="1"/>
</dbReference>
<dbReference type="NCBIfam" id="TIGR00524">
    <property type="entry name" value="eIF-2B_rel"/>
    <property type="match status" value="1"/>
</dbReference>
<comment type="similarity">
    <text evidence="5">Belongs to the EIF-2B alpha/beta/delta subunits family. MtnA subfamily.</text>
</comment>
<evidence type="ECO:0000256" key="1">
    <source>
        <dbReference type="ARBA" id="ARBA00022605"/>
    </source>
</evidence>
<comment type="function">
    <text evidence="5">Catalyzes the interconversion of methylthioribose-1-phosphate (MTR-1-P) into methylthioribulose-1-phosphate (MTRu-1-P).</text>
</comment>
<comment type="caution">
    <text evidence="6">The sequence shown here is derived from an EMBL/GenBank/DDBJ whole genome shotgun (WGS) entry which is preliminary data.</text>
</comment>
<evidence type="ECO:0000313" key="6">
    <source>
        <dbReference type="EMBL" id="PZD94280.1"/>
    </source>
</evidence>
<evidence type="ECO:0000256" key="5">
    <source>
        <dbReference type="HAMAP-Rule" id="MF_01678"/>
    </source>
</evidence>
<comment type="catalytic activity">
    <reaction evidence="4 5">
        <text>5-(methylsulfanyl)-alpha-D-ribose 1-phosphate = 5-(methylsulfanyl)-D-ribulose 1-phosphate</text>
        <dbReference type="Rhea" id="RHEA:19989"/>
        <dbReference type="ChEBI" id="CHEBI:58533"/>
        <dbReference type="ChEBI" id="CHEBI:58548"/>
        <dbReference type="EC" id="5.3.1.23"/>
    </reaction>
</comment>
<dbReference type="EMBL" id="QKRB01000053">
    <property type="protein sequence ID" value="PZD94280.1"/>
    <property type="molecule type" value="Genomic_DNA"/>
</dbReference>
<dbReference type="InterPro" id="IPR005251">
    <property type="entry name" value="IF-M1Pi"/>
</dbReference>
<dbReference type="InterPro" id="IPR000649">
    <property type="entry name" value="IF-2B-related"/>
</dbReference>
<keyword evidence="1 5" id="KW-0028">Amino-acid biosynthesis</keyword>
<dbReference type="FunFam" id="1.20.120.420:FF:000003">
    <property type="entry name" value="Methylthioribose-1-phosphate isomerase"/>
    <property type="match status" value="1"/>
</dbReference>
<evidence type="ECO:0000256" key="2">
    <source>
        <dbReference type="ARBA" id="ARBA00023167"/>
    </source>
</evidence>
<evidence type="ECO:0000256" key="3">
    <source>
        <dbReference type="ARBA" id="ARBA00023235"/>
    </source>
</evidence>
<keyword evidence="7" id="KW-1185">Reference proteome</keyword>
<dbReference type="PANTHER" id="PTHR43475:SF4">
    <property type="entry name" value="METHYLTHIORIBOSE-1-PHOSPHATE ISOMERASE"/>
    <property type="match status" value="1"/>
</dbReference>
<name>A0A2W1L812_9BACL</name>
<feature type="binding site" evidence="5">
    <location>
        <begin position="53"/>
        <end position="55"/>
    </location>
    <ligand>
        <name>substrate</name>
    </ligand>
</feature>
<accession>A0A2W1L812</accession>
<evidence type="ECO:0000313" key="7">
    <source>
        <dbReference type="Proteomes" id="UP000249522"/>
    </source>
</evidence>
<feature type="active site" description="Proton donor" evidence="5">
    <location>
        <position position="246"/>
    </location>
</feature>
<dbReference type="Gene3D" id="1.20.120.420">
    <property type="entry name" value="translation initiation factor eif-2b, domain 1"/>
    <property type="match status" value="1"/>
</dbReference>
<protein>
    <recommendedName>
        <fullName evidence="5">Methylthioribose-1-phosphate isomerase</fullName>
        <shortName evidence="5">M1Pi</shortName>
        <shortName evidence="5">MTR-1-P isomerase</shortName>
        <ecNumber evidence="5">5.3.1.23</ecNumber>
    </recommendedName>
    <alternativeName>
        <fullName evidence="5">S-methyl-5-thioribose-1-phosphate isomerase</fullName>
    </alternativeName>
</protein>
<dbReference type="GO" id="GO:0046523">
    <property type="term" value="F:S-methyl-5-thioribose-1-phosphate isomerase activity"/>
    <property type="evidence" value="ECO:0007669"/>
    <property type="project" value="UniProtKB-UniRule"/>
</dbReference>
<reference evidence="6 7" key="1">
    <citation type="submission" date="2018-06" db="EMBL/GenBank/DDBJ databases">
        <title>Paenibacillus imtechensis sp. nov.</title>
        <authorList>
            <person name="Pinnaka A.K."/>
            <person name="Singh H."/>
            <person name="Kaur M."/>
        </authorList>
    </citation>
    <scope>NUCLEOTIDE SEQUENCE [LARGE SCALE GENOMIC DNA]</scope>
    <source>
        <strain evidence="6 7">SMB1</strain>
    </source>
</reference>
<keyword evidence="3 5" id="KW-0413">Isomerase</keyword>
<feature type="binding site" evidence="5">
    <location>
        <position position="205"/>
    </location>
    <ligand>
        <name>substrate</name>
    </ligand>
</feature>
<dbReference type="Pfam" id="PF01008">
    <property type="entry name" value="IF-2B"/>
    <property type="match status" value="1"/>
</dbReference>
<feature type="site" description="Transition state stabilizer" evidence="5">
    <location>
        <position position="166"/>
    </location>
</feature>
<sequence>MTTNSRGKDLQSVIWAADHLQLLDQRLLPEEVLYLELRTSEDVWEAIRHLKVRGAPAIGISAAYGLVLGSSEAAGSSPDAWLAAVGKHAEYLATSRPTAVNLFWALDRMKRRAAELADGSRTAEQCQEGLLSEAIAIQSEDEETCRLIGEHALELFKDGMGVLTHCNAGGLATARYGTALAPFYLAQENGINLKIYADETRPVLQGARLTAFELQQAGIDVTLICDNMAGMVMSKGWVDAVIVGTDRVAANGDVANKIGTYSVAVLAKAHGIPFYVACPMSTIDLETPTGTEIPIEERAAEEITEGFGKRTAPEGVKVFNPAFDITPHSYVDAIITEKGIIRPPFDVNLKKLFDSIPTA</sequence>
<proteinExistence type="inferred from homology"/>
<dbReference type="OrthoDB" id="9803436at2"/>
<dbReference type="UniPathway" id="UPA00904">
    <property type="reaction ID" value="UER00874"/>
</dbReference>
<feature type="binding site" evidence="5">
    <location>
        <position position="96"/>
    </location>
    <ligand>
        <name>substrate</name>
    </ligand>
</feature>
<evidence type="ECO:0000256" key="4">
    <source>
        <dbReference type="ARBA" id="ARBA00052401"/>
    </source>
</evidence>
<dbReference type="EC" id="5.3.1.23" evidence="5"/>
<dbReference type="Gene3D" id="3.40.50.10470">
    <property type="entry name" value="Translation initiation factor eif-2b, domain 2"/>
    <property type="match status" value="1"/>
</dbReference>
<dbReference type="NCBIfam" id="NF004326">
    <property type="entry name" value="PRK05720.1"/>
    <property type="match status" value="1"/>
</dbReference>
<dbReference type="InterPro" id="IPR037171">
    <property type="entry name" value="NagB/RpiA_transferase-like"/>
</dbReference>
<dbReference type="InterPro" id="IPR027363">
    <property type="entry name" value="M1Pi_N"/>
</dbReference>
<dbReference type="SUPFAM" id="SSF100950">
    <property type="entry name" value="NagB/RpiA/CoA transferase-like"/>
    <property type="match status" value="1"/>
</dbReference>
<dbReference type="AlphaFoldDB" id="A0A2W1L812"/>
<dbReference type="InterPro" id="IPR011559">
    <property type="entry name" value="Initiation_fac_2B_a/b/d"/>
</dbReference>
<keyword evidence="2 5" id="KW-0486">Methionine biosynthesis</keyword>
<feature type="binding site" evidence="5">
    <location>
        <begin position="256"/>
        <end position="257"/>
    </location>
    <ligand>
        <name>substrate</name>
    </ligand>
</feature>
<gene>
    <name evidence="5 6" type="primary">mtnA</name>
    <name evidence="6" type="ORF">DNH61_17860</name>
</gene>
<dbReference type="FunFam" id="3.40.50.10470:FF:000006">
    <property type="entry name" value="Methylthioribose-1-phosphate isomerase"/>
    <property type="match status" value="1"/>
</dbReference>
<dbReference type="NCBIfam" id="TIGR00512">
    <property type="entry name" value="salvage_mtnA"/>
    <property type="match status" value="1"/>
</dbReference>